<evidence type="ECO:0000313" key="3">
    <source>
        <dbReference type="WBParaSite" id="TTAC_0001141601-mRNA-1"/>
    </source>
</evidence>
<name>A0A0R3XCY9_HYDTA</name>
<evidence type="ECO:0000313" key="2">
    <source>
        <dbReference type="Proteomes" id="UP000274429"/>
    </source>
</evidence>
<protein>
    <submittedName>
        <fullName evidence="1 3">Uncharacterized protein</fullName>
    </submittedName>
</protein>
<proteinExistence type="predicted"/>
<reference evidence="3" key="1">
    <citation type="submission" date="2017-02" db="UniProtKB">
        <authorList>
            <consortium name="WormBaseParasite"/>
        </authorList>
    </citation>
    <scope>IDENTIFICATION</scope>
</reference>
<gene>
    <name evidence="1" type="ORF">TTAC_LOCUS11399</name>
</gene>
<dbReference type="Proteomes" id="UP000274429">
    <property type="component" value="Unassembled WGS sequence"/>
</dbReference>
<organism evidence="3">
    <name type="scientific">Hydatigena taeniaeformis</name>
    <name type="common">Feline tapeworm</name>
    <name type="synonym">Taenia taeniaeformis</name>
    <dbReference type="NCBI Taxonomy" id="6205"/>
    <lineage>
        <taxon>Eukaryota</taxon>
        <taxon>Metazoa</taxon>
        <taxon>Spiralia</taxon>
        <taxon>Lophotrochozoa</taxon>
        <taxon>Platyhelminthes</taxon>
        <taxon>Cestoda</taxon>
        <taxon>Eucestoda</taxon>
        <taxon>Cyclophyllidea</taxon>
        <taxon>Taeniidae</taxon>
        <taxon>Hydatigera</taxon>
    </lineage>
</organism>
<dbReference type="WBParaSite" id="TTAC_0001141601-mRNA-1">
    <property type="protein sequence ID" value="TTAC_0001141601-mRNA-1"/>
    <property type="gene ID" value="TTAC_0001141601"/>
</dbReference>
<accession>A0A0R3XCY9</accession>
<sequence>MMEYEQLSAHHSTALAKGGVGSATRQHCIAESKPWLTSMQGVGNFASLTLSTVESFIPFPTLHHVIILALFETDASRCVTRP</sequence>
<dbReference type="EMBL" id="UYWX01023972">
    <property type="protein sequence ID" value="VDM36379.1"/>
    <property type="molecule type" value="Genomic_DNA"/>
</dbReference>
<reference evidence="1 2" key="2">
    <citation type="submission" date="2018-11" db="EMBL/GenBank/DDBJ databases">
        <authorList>
            <consortium name="Pathogen Informatics"/>
        </authorList>
    </citation>
    <scope>NUCLEOTIDE SEQUENCE [LARGE SCALE GENOMIC DNA]</scope>
</reference>
<dbReference type="AlphaFoldDB" id="A0A0R3XCY9"/>
<evidence type="ECO:0000313" key="1">
    <source>
        <dbReference type="EMBL" id="VDM36379.1"/>
    </source>
</evidence>
<keyword evidence="2" id="KW-1185">Reference proteome</keyword>